<dbReference type="Pfam" id="PF13432">
    <property type="entry name" value="TPR_16"/>
    <property type="match status" value="1"/>
</dbReference>
<dbReference type="RefSeq" id="XP_052944455.1">
    <property type="nucleotide sequence ID" value="XM_053089699.1"/>
</dbReference>
<dbReference type="GeneID" id="77728904"/>
<comment type="caution">
    <text evidence="1">The sequence shown here is derived from an EMBL/GenBank/DDBJ whole genome shotgun (WGS) entry which is preliminary data.</text>
</comment>
<dbReference type="InterPro" id="IPR011990">
    <property type="entry name" value="TPR-like_helical_dom_sf"/>
</dbReference>
<dbReference type="EMBL" id="JAKWFO010000006">
    <property type="protein sequence ID" value="KAI9634678.1"/>
    <property type="molecule type" value="Genomic_DNA"/>
</dbReference>
<gene>
    <name evidence="1" type="ORF">MKK02DRAFT_37555</name>
</gene>
<protein>
    <recommendedName>
        <fullName evidence="3">TPR-like protein</fullName>
    </recommendedName>
</protein>
<dbReference type="Proteomes" id="UP001164286">
    <property type="component" value="Unassembled WGS sequence"/>
</dbReference>
<reference evidence="1" key="1">
    <citation type="journal article" date="2022" name="G3 (Bethesda)">
        <title>High quality genome of the basidiomycete yeast Dioszegia hungarica PDD-24b-2 isolated from cloud water.</title>
        <authorList>
            <person name="Jarrige D."/>
            <person name="Haridas S."/>
            <person name="Bleykasten-Grosshans C."/>
            <person name="Joly M."/>
            <person name="Nadalig T."/>
            <person name="Sancelme M."/>
            <person name="Vuilleumier S."/>
            <person name="Grigoriev I.V."/>
            <person name="Amato P."/>
            <person name="Bringel F."/>
        </authorList>
    </citation>
    <scope>NUCLEOTIDE SEQUENCE</scope>
    <source>
        <strain evidence="1">PDD-24b-2</strain>
    </source>
</reference>
<name>A0AA38LTF2_9TREE</name>
<proteinExistence type="predicted"/>
<dbReference type="SUPFAM" id="SSF48452">
    <property type="entry name" value="TPR-like"/>
    <property type="match status" value="1"/>
</dbReference>
<dbReference type="Gene3D" id="1.25.40.10">
    <property type="entry name" value="Tetratricopeptide repeat domain"/>
    <property type="match status" value="1"/>
</dbReference>
<evidence type="ECO:0000313" key="1">
    <source>
        <dbReference type="EMBL" id="KAI9634678.1"/>
    </source>
</evidence>
<evidence type="ECO:0000313" key="2">
    <source>
        <dbReference type="Proteomes" id="UP001164286"/>
    </source>
</evidence>
<evidence type="ECO:0008006" key="3">
    <source>
        <dbReference type="Google" id="ProtNLM"/>
    </source>
</evidence>
<keyword evidence="2" id="KW-1185">Reference proteome</keyword>
<dbReference type="AlphaFoldDB" id="A0AA38LTF2"/>
<organism evidence="1 2">
    <name type="scientific">Dioszegia hungarica</name>
    <dbReference type="NCBI Taxonomy" id="4972"/>
    <lineage>
        <taxon>Eukaryota</taxon>
        <taxon>Fungi</taxon>
        <taxon>Dikarya</taxon>
        <taxon>Basidiomycota</taxon>
        <taxon>Agaricomycotina</taxon>
        <taxon>Tremellomycetes</taxon>
        <taxon>Tremellales</taxon>
        <taxon>Bulleribasidiaceae</taxon>
        <taxon>Dioszegia</taxon>
    </lineage>
</organism>
<accession>A0AA38LTF2</accession>
<sequence length="252" mass="26421">MSRHVAKLARLTANTARPLALRIPLRAAAIAGASSGRSSLHLSAQIQRTSIRFASSDATAGSTTDPSLVRGDELMQRAGAALEEGDVETARGLYEECVGVCEGANAWFNLGVCEYHLMATYWAQDEQDPGSDAAENTPAAIKAWEKSLEHVPSSDAHTNLASAHILSKPPQPALAVKHLTAALELSPDDPEIAFNLAAVLESTGSLEHALKLYKRAEDGGISRAKQNIISISAKIMGQKSAAALASSSGTSP</sequence>